<comment type="caution">
    <text evidence="1">The sequence shown here is derived from an EMBL/GenBank/DDBJ whole genome shotgun (WGS) entry which is preliminary data.</text>
</comment>
<dbReference type="AlphaFoldDB" id="X1TSL8"/>
<feature type="non-terminal residue" evidence="1">
    <location>
        <position position="1"/>
    </location>
</feature>
<proteinExistence type="predicted"/>
<reference evidence="1" key="1">
    <citation type="journal article" date="2014" name="Front. Microbiol.">
        <title>High frequency of phylogenetically diverse reductive dehalogenase-homologous genes in deep subseafloor sedimentary metagenomes.</title>
        <authorList>
            <person name="Kawai M."/>
            <person name="Futagami T."/>
            <person name="Toyoda A."/>
            <person name="Takaki Y."/>
            <person name="Nishi S."/>
            <person name="Hori S."/>
            <person name="Arai W."/>
            <person name="Tsubouchi T."/>
            <person name="Morono Y."/>
            <person name="Uchiyama I."/>
            <person name="Ito T."/>
            <person name="Fujiyama A."/>
            <person name="Inagaki F."/>
            <person name="Takami H."/>
        </authorList>
    </citation>
    <scope>NUCLEOTIDE SEQUENCE</scope>
    <source>
        <strain evidence="1">Expedition CK06-06</strain>
    </source>
</reference>
<sequence length="79" mass="8958">EDYATKNRLKINNTGFFSRNNPPEETALACGVVPGPAEGYETPEVIGYDIPAILKKKSKNRRRLSAGVGFRFKRFRRSR</sequence>
<evidence type="ECO:0000313" key="1">
    <source>
        <dbReference type="EMBL" id="GAJ08338.1"/>
    </source>
</evidence>
<protein>
    <submittedName>
        <fullName evidence="1">Uncharacterized protein</fullName>
    </submittedName>
</protein>
<name>X1TSL8_9ZZZZ</name>
<organism evidence="1">
    <name type="scientific">marine sediment metagenome</name>
    <dbReference type="NCBI Taxonomy" id="412755"/>
    <lineage>
        <taxon>unclassified sequences</taxon>
        <taxon>metagenomes</taxon>
        <taxon>ecological metagenomes</taxon>
    </lineage>
</organism>
<accession>X1TSL8</accession>
<dbReference type="EMBL" id="BARW01034620">
    <property type="protein sequence ID" value="GAJ08338.1"/>
    <property type="molecule type" value="Genomic_DNA"/>
</dbReference>
<gene>
    <name evidence="1" type="ORF">S12H4_54209</name>
</gene>